<feature type="coiled-coil region" evidence="4">
    <location>
        <begin position="619"/>
        <end position="770"/>
    </location>
</feature>
<evidence type="ECO:0000313" key="6">
    <source>
        <dbReference type="EMBL" id="CUN50360.1"/>
    </source>
</evidence>
<dbReference type="InterPro" id="IPR027417">
    <property type="entry name" value="P-loop_NTPase"/>
</dbReference>
<evidence type="ECO:0000256" key="4">
    <source>
        <dbReference type="SAM" id="Coils"/>
    </source>
</evidence>
<name>A0A173XGD7_9FIRM</name>
<evidence type="ECO:0000259" key="5">
    <source>
        <dbReference type="Pfam" id="PF13476"/>
    </source>
</evidence>
<dbReference type="Pfam" id="PF13476">
    <property type="entry name" value="AAA_23"/>
    <property type="match status" value="1"/>
</dbReference>
<evidence type="ECO:0000256" key="3">
    <source>
        <dbReference type="ARBA" id="ARBA00013368"/>
    </source>
</evidence>
<gene>
    <name evidence="6" type="primary">sbcC_1</name>
    <name evidence="6" type="ORF">ERS852450_00112</name>
</gene>
<comment type="similarity">
    <text evidence="1">Belongs to the SMC family. SbcC subfamily.</text>
</comment>
<dbReference type="EMBL" id="CYZL01000001">
    <property type="protein sequence ID" value="CUN50360.1"/>
    <property type="molecule type" value="Genomic_DNA"/>
</dbReference>
<dbReference type="RefSeq" id="WP_055297799.1">
    <property type="nucleotide sequence ID" value="NZ_BLYK01000008.1"/>
</dbReference>
<dbReference type="PANTHER" id="PTHR32114">
    <property type="entry name" value="ABC TRANSPORTER ABCH.3"/>
    <property type="match status" value="1"/>
</dbReference>
<feature type="coiled-coil region" evidence="4">
    <location>
        <begin position="361"/>
        <end position="388"/>
    </location>
</feature>
<dbReference type="Proteomes" id="UP000095679">
    <property type="component" value="Unassembled WGS sequence"/>
</dbReference>
<keyword evidence="4" id="KW-0175">Coiled coil</keyword>
<proteinExistence type="inferred from homology"/>
<dbReference type="InterPro" id="IPR038729">
    <property type="entry name" value="Rad50/SbcC_AAA"/>
</dbReference>
<feature type="coiled-coil region" evidence="4">
    <location>
        <begin position="213"/>
        <end position="263"/>
    </location>
</feature>
<evidence type="ECO:0000256" key="2">
    <source>
        <dbReference type="ARBA" id="ARBA00011322"/>
    </source>
</evidence>
<accession>A0A173XGD7</accession>
<sequence length="1089" mass="125214">MRPIELKIKGINSYREEQVINFNQLTSQGFFGIFGPTGSGKSTILDAITLALYAKLPRGSKNFININETSASVSFHFSITTTETKEYLVERSFRYPGKDRSSTARNTTARLSLLSDIDTEVLADKPTDVTRSCIDLLGLSSDDFLRTVVLPQGQFSDFLKLKNQERRGMLQRIFHLERYGIELTRKVAAARQRMDIEVSSSEGQLQAYDDISKEALDNISSELVELKENLEKEELTEKELSEKYQLLNELKELKAEYDSLLYRETDMLSSKKQIEDIETALLAVKQAESIYPLYKDYKVRLKESNQSQKDIDSLLSDEKKLKQQQSCLEQEMEDNQYPKAIKKLADKEDILKQSTILKEKLDDIQKAILAAQERLSKKQKESDSLNEDSLYYEKELIAKNEELDSLLMQQQKCVVDSRYRQCIEDGRLAENTYRTKRDYYTEAKGKLETCRQMLSAKEQQFTQESLLFQQQIKELLTICAEAESIGKQLESEINQCNEGITKQKKEYLLEELSHYIKDGEKCPLCGNIHPSYVFSNKEEALGASLKDKTNELNALKEKQQYVSQTVLLLQASLSGKEKELSSDEIIETSLPADIGTWIEDKKANLSDMLTAFSEQCLKCTSIKASMKEVKDQLKKAKDEVTEFYKALKSLLDNIKTLRKEYDIADFTKEFDLIVEKEKKREEYEEQIKALRLKISELEKSKEDINKRKNSLLQELTKCQAEEKQRVDEKKSLCEQFPDNFNESEDYQSALKTTESEKNILTEKYENWKKSEQEVQASLQKVSGSLQTQENCLKSSQEKQREAYAVYLKELERLGLSPDFDVEKNLMEEDKKQSLLEKVNSYKESLKDIDTQKTYLKGKIKDQTFDEKEWKDLIEALSTSKESLLNYRKKIAVYESQSTDIQKRLAQKDEINAKYQQIIHRRSIIRELEELFKGNAFIEYVAESRLRYIAKEASSILSHISNGNYTLDVNDATEFVIRDNKNGGVLRAADTLSGGEIFITSLSLALALSSSIQLNGSAPLELFFLDEEFGSLDDELLNIVMDSLERIKTDRRSIGIISHVENLKERVPVKLLIEPSQNTGSGSHIRVQYS</sequence>
<evidence type="ECO:0000256" key="1">
    <source>
        <dbReference type="ARBA" id="ARBA00006930"/>
    </source>
</evidence>
<evidence type="ECO:0000313" key="7">
    <source>
        <dbReference type="Proteomes" id="UP000095679"/>
    </source>
</evidence>
<protein>
    <recommendedName>
        <fullName evidence="3">Nuclease SbcCD subunit C</fullName>
    </recommendedName>
</protein>
<comment type="subunit">
    <text evidence="2">Heterodimer of SbcC and SbcD.</text>
</comment>
<organism evidence="6 7">
    <name type="scientific">Anaerobutyricum hallii</name>
    <dbReference type="NCBI Taxonomy" id="39488"/>
    <lineage>
        <taxon>Bacteria</taxon>
        <taxon>Bacillati</taxon>
        <taxon>Bacillota</taxon>
        <taxon>Clostridia</taxon>
        <taxon>Lachnospirales</taxon>
        <taxon>Lachnospiraceae</taxon>
        <taxon>Anaerobutyricum</taxon>
    </lineage>
</organism>
<reference evidence="6 7" key="1">
    <citation type="submission" date="2015-09" db="EMBL/GenBank/DDBJ databases">
        <authorList>
            <consortium name="Pathogen Informatics"/>
        </authorList>
    </citation>
    <scope>NUCLEOTIDE SEQUENCE [LARGE SCALE GENOMIC DNA]</scope>
    <source>
        <strain evidence="6 7">2789STDY5834835</strain>
    </source>
</reference>
<dbReference type="SUPFAM" id="SSF52540">
    <property type="entry name" value="P-loop containing nucleoside triphosphate hydrolases"/>
    <property type="match status" value="2"/>
</dbReference>
<dbReference type="AlphaFoldDB" id="A0A173XGD7"/>
<dbReference type="Pfam" id="PF13558">
    <property type="entry name" value="SbcC_Walker_B"/>
    <property type="match status" value="1"/>
</dbReference>
<dbReference type="Gene3D" id="3.40.50.300">
    <property type="entry name" value="P-loop containing nucleotide triphosphate hydrolases"/>
    <property type="match status" value="2"/>
</dbReference>
<dbReference type="PANTHER" id="PTHR32114:SF2">
    <property type="entry name" value="ABC TRANSPORTER ABCH.3"/>
    <property type="match status" value="1"/>
</dbReference>
<dbReference type="GO" id="GO:0006302">
    <property type="term" value="P:double-strand break repair"/>
    <property type="evidence" value="ECO:0007669"/>
    <property type="project" value="InterPro"/>
</dbReference>
<feature type="domain" description="Rad50/SbcC-type AAA" evidence="5">
    <location>
        <begin position="5"/>
        <end position="252"/>
    </location>
</feature>
<dbReference type="GO" id="GO:0016887">
    <property type="term" value="F:ATP hydrolysis activity"/>
    <property type="evidence" value="ECO:0007669"/>
    <property type="project" value="InterPro"/>
</dbReference>